<protein>
    <submittedName>
        <fullName evidence="2">N,N-dimethylformamidase beta subunit family domain-containing protein</fullName>
    </submittedName>
</protein>
<dbReference type="InterPro" id="IPR006311">
    <property type="entry name" value="TAT_signal"/>
</dbReference>
<gene>
    <name evidence="2" type="ORF">V5E97_33290</name>
</gene>
<reference evidence="2" key="1">
    <citation type="submission" date="2024-05" db="EMBL/GenBank/DDBJ databases">
        <title>Planctomycetes of the genus Singulisphaera possess chitinolytic capabilities.</title>
        <authorList>
            <person name="Ivanova A."/>
        </authorList>
    </citation>
    <scope>NUCLEOTIDE SEQUENCE</scope>
    <source>
        <strain evidence="2">Ch08T</strain>
    </source>
</reference>
<dbReference type="PROSITE" id="PS51318">
    <property type="entry name" value="TAT"/>
    <property type="match status" value="1"/>
</dbReference>
<dbReference type="Pfam" id="PF20254">
    <property type="entry name" value="DMFA2_C"/>
    <property type="match status" value="1"/>
</dbReference>
<organism evidence="2">
    <name type="scientific">Singulisphaera sp. Ch08</name>
    <dbReference type="NCBI Taxonomy" id="3120278"/>
    <lineage>
        <taxon>Bacteria</taxon>
        <taxon>Pseudomonadati</taxon>
        <taxon>Planctomycetota</taxon>
        <taxon>Planctomycetia</taxon>
        <taxon>Isosphaerales</taxon>
        <taxon>Isosphaeraceae</taxon>
        <taxon>Singulisphaera</taxon>
    </lineage>
</organism>
<dbReference type="EMBL" id="CP155447">
    <property type="protein sequence ID" value="XBH03145.1"/>
    <property type="molecule type" value="Genomic_DNA"/>
</dbReference>
<proteinExistence type="predicted"/>
<dbReference type="InterPro" id="IPR046540">
    <property type="entry name" value="DMFA2_C"/>
</dbReference>
<evidence type="ECO:0000259" key="1">
    <source>
        <dbReference type="Pfam" id="PF20254"/>
    </source>
</evidence>
<feature type="domain" description="N,N-dimethylformamidase beta subunit-like C-terminal" evidence="1">
    <location>
        <begin position="65"/>
        <end position="464"/>
    </location>
</feature>
<sequence>MSTRRNFMGGIGAGLVAATGVKANAATDDDGPPSFGVEGYTDRLSYRAGDVIGLHVSTTAPHYSLEVTRLGAKDEVVLTQSNLPGALHPIPENASSHGCGWPVSRKITVPSDWRSGYYNVKLRVVDGGGKFIGRNNRIAEVDLFFIIRPANPGEGGSILLPLATNTYNAYNNWGGSSLYAYHGRDNLQGHRVSFDRPLAGLFRMWELPFVAWAERQGYAIDYCANDDLEFHPELLEPYKLVLSVGHDEYWSAPMRDHLEAFIGRGGNVAFFSGNTCCWQVRSEEGGRALTCWKQGYSQDPLFPTGDHRTLSTLWSHHLVKRPENQLTGVGFLHGGYHLSHGQFMDGQGAFTAHRPGHWAFEGTGLKVGEPFGGKHTVVGYECDGCEFEMKDGLPVPTHRDGTPEGFTILASCPAKWHPDDALWYDHFPRDSSGLPMPGASVLGTYDRGGTVFTVGTTDWSHGLRGGDPVVERVTKNILERLSK</sequence>
<accession>A0AAU7CDB4</accession>
<name>A0AAU7CDB4_9BACT</name>
<dbReference type="RefSeq" id="WP_406695882.1">
    <property type="nucleotide sequence ID" value="NZ_CP155447.1"/>
</dbReference>
<dbReference type="AlphaFoldDB" id="A0AAU7CDB4"/>
<evidence type="ECO:0000313" key="2">
    <source>
        <dbReference type="EMBL" id="XBH03145.1"/>
    </source>
</evidence>